<evidence type="ECO:0000313" key="23">
    <source>
        <dbReference type="Ensembl" id="ENSCSEP00000031973.1"/>
    </source>
</evidence>
<evidence type="ECO:0000256" key="4">
    <source>
        <dbReference type="ARBA" id="ARBA00022490"/>
    </source>
</evidence>
<feature type="region of interest" description="Disordered" evidence="20">
    <location>
        <begin position="384"/>
        <end position="408"/>
    </location>
</feature>
<dbReference type="InterPro" id="IPR000253">
    <property type="entry name" value="FHA_dom"/>
</dbReference>
<proteinExistence type="inferred from homology"/>
<dbReference type="PANTHER" id="PTHR15715">
    <property type="entry name" value="CENTROSOMAL PROTEIN OF 170 KDA"/>
    <property type="match status" value="1"/>
</dbReference>
<dbReference type="SUPFAM" id="SSF57997">
    <property type="entry name" value="Tropomyosin"/>
    <property type="match status" value="1"/>
</dbReference>
<dbReference type="SMART" id="SM00240">
    <property type="entry name" value="FHA"/>
    <property type="match status" value="1"/>
</dbReference>
<dbReference type="FunFam" id="2.60.200.20:FF:000003">
    <property type="entry name" value="sarcolemmal membrane-associated protein isoform X2"/>
    <property type="match status" value="1"/>
</dbReference>
<comment type="subcellular location">
    <subcellularLocation>
        <location evidence="15">Cell membrane</location>
        <location evidence="15">Sarcolemma</location>
        <topology evidence="15">Single-pass type IV membrane protein</topology>
    </subcellularLocation>
    <subcellularLocation>
        <location evidence="1">Cytoplasm</location>
        <location evidence="1">Cytoskeleton</location>
        <location evidence="1">Microtubule organizing center</location>
        <location evidence="1">Centrosome</location>
    </subcellularLocation>
    <subcellularLocation>
        <location evidence="2">Endoplasmic reticulum membrane</location>
        <topology evidence="2">Single-pass membrane protein</topology>
    </subcellularLocation>
    <subcellularLocation>
        <location evidence="13">Mitochondrion membrane</location>
        <topology evidence="13">Single-pass type IV membrane protein</topology>
    </subcellularLocation>
</comment>
<dbReference type="Gene3D" id="2.60.200.20">
    <property type="match status" value="1"/>
</dbReference>
<dbReference type="AlphaFoldDB" id="A0A3P8WX55"/>
<comment type="function">
    <text evidence="14">Associates with the striatin-interacting phosphatase and kinase (STRIPAK) core complex, forming the extended (SIKE1:SLMAP)STRIPAK complex. The (SIKE1:SLMAP)STRIPAK complex dephosphorylates STK3 leading to the inhibition of Hippo signaling and the control of cell growth. May play a role during myoblast fusion.</text>
</comment>
<evidence type="ECO:0000256" key="1">
    <source>
        <dbReference type="ARBA" id="ARBA00004300"/>
    </source>
</evidence>
<evidence type="ECO:0000256" key="10">
    <source>
        <dbReference type="ARBA" id="ARBA00023128"/>
    </source>
</evidence>
<evidence type="ECO:0000256" key="9">
    <source>
        <dbReference type="ARBA" id="ARBA00023054"/>
    </source>
</evidence>
<keyword evidence="12" id="KW-0206">Cytoskeleton</keyword>
<evidence type="ECO:0000256" key="13">
    <source>
        <dbReference type="ARBA" id="ARBA00046294"/>
    </source>
</evidence>
<feature type="region of interest" description="Disordered" evidence="20">
    <location>
        <begin position="445"/>
        <end position="499"/>
    </location>
</feature>
<dbReference type="Ensembl" id="ENSCSET00000032384.1">
    <property type="protein sequence ID" value="ENSCSEP00000031973.1"/>
    <property type="gene ID" value="ENSCSEG00000020484.1"/>
</dbReference>
<protein>
    <recommendedName>
        <fullName evidence="18">Sarcolemmal membrane-associated protein</fullName>
    </recommendedName>
</protein>
<evidence type="ECO:0000256" key="7">
    <source>
        <dbReference type="ARBA" id="ARBA00022824"/>
    </source>
</evidence>
<reference evidence="23" key="2">
    <citation type="submission" date="2025-08" db="UniProtKB">
        <authorList>
            <consortium name="Ensembl"/>
        </authorList>
    </citation>
    <scope>IDENTIFICATION</scope>
</reference>
<dbReference type="CDD" id="cd21911">
    <property type="entry name" value="CC1_SLMAP"/>
    <property type="match status" value="1"/>
</dbReference>
<evidence type="ECO:0000256" key="21">
    <source>
        <dbReference type="SAM" id="Phobius"/>
    </source>
</evidence>
<keyword evidence="7" id="KW-0256">Endoplasmic reticulum</keyword>
<keyword evidence="6 21" id="KW-0812">Transmembrane</keyword>
<keyword evidence="11 21" id="KW-0472">Membrane</keyword>
<keyword evidence="9 19" id="KW-0175">Coiled coil</keyword>
<evidence type="ECO:0000256" key="19">
    <source>
        <dbReference type="SAM" id="Coils"/>
    </source>
</evidence>
<dbReference type="GO" id="GO:1900825">
    <property type="term" value="P:regulation of membrane depolarization during cardiac muscle cell action potential"/>
    <property type="evidence" value="ECO:0007669"/>
    <property type="project" value="TreeGrafter"/>
</dbReference>
<evidence type="ECO:0000256" key="8">
    <source>
        <dbReference type="ARBA" id="ARBA00022989"/>
    </source>
</evidence>
<evidence type="ECO:0000256" key="14">
    <source>
        <dbReference type="ARBA" id="ARBA00057671"/>
    </source>
</evidence>
<evidence type="ECO:0000313" key="24">
    <source>
        <dbReference type="Proteomes" id="UP000265120"/>
    </source>
</evidence>
<dbReference type="GO" id="GO:0005789">
    <property type="term" value="C:endoplasmic reticulum membrane"/>
    <property type="evidence" value="ECO:0007669"/>
    <property type="project" value="UniProtKB-SubCell"/>
</dbReference>
<feature type="coiled-coil region" evidence="19">
    <location>
        <begin position="172"/>
        <end position="199"/>
    </location>
</feature>
<dbReference type="GO" id="GO:0031966">
    <property type="term" value="C:mitochondrial membrane"/>
    <property type="evidence" value="ECO:0007669"/>
    <property type="project" value="UniProtKB-SubCell"/>
</dbReference>
<dbReference type="GeneTree" id="ENSGT00940000157660"/>
<evidence type="ECO:0000256" key="12">
    <source>
        <dbReference type="ARBA" id="ARBA00023212"/>
    </source>
</evidence>
<dbReference type="Gene3D" id="1.20.5.170">
    <property type="match status" value="1"/>
</dbReference>
<organism evidence="23 24">
    <name type="scientific">Cynoglossus semilaevis</name>
    <name type="common">Tongue sole</name>
    <dbReference type="NCBI Taxonomy" id="244447"/>
    <lineage>
        <taxon>Eukaryota</taxon>
        <taxon>Metazoa</taxon>
        <taxon>Chordata</taxon>
        <taxon>Craniata</taxon>
        <taxon>Vertebrata</taxon>
        <taxon>Euteleostomi</taxon>
        <taxon>Actinopterygii</taxon>
        <taxon>Neopterygii</taxon>
        <taxon>Teleostei</taxon>
        <taxon>Neoteleostei</taxon>
        <taxon>Acanthomorphata</taxon>
        <taxon>Carangaria</taxon>
        <taxon>Pleuronectiformes</taxon>
        <taxon>Pleuronectoidei</taxon>
        <taxon>Cynoglossidae</taxon>
        <taxon>Cynoglossinae</taxon>
        <taxon>Cynoglossus</taxon>
    </lineage>
</organism>
<sequence>MPSALAVFACRPNSHPFQERHVYLDEPVKIGRSVARCRPAQNNATFDCKVLSRNHALVWFDQKTGKFYLQDTKSSNGTFINSQRLSRGSEESPPCELLSGDIIQFGVDVTENTRKVTHGCIVSAIKLFLPDGMEARRRSDVIQTPLPIPVDKVAANSPSVYSQELFQLSQYLQEALHREQMLEQKLATLQRLLTSTQEASESSWQALIDEDRLLSRLEVMGCQLQAYSKAQTEEGLRKELLALQEDKHNYETTAKESLRRVLQEKIEVVRKLSEVERSLSNTEDECTHLKEATERSQDELKELADKYNAAVEEIRELNHKIKAAEGRQEELTQRGATEKKELELKIEELEEKEQLLQARIEALQADKDFTNQRLSALQVRMEQLQEKNSKDNNSLDNCHVNNSGGESPKIQQLIQCPSVKAIKENVVSAKQKRTSFDDMLDAHLQNNQRTEEDPDPGRVNQMEARESDMSDTLSPSRDRSSDDTSDGNEDEEELNQRQNRVSLHQEDLHPSPLVSGEPEQIIHHLHRELLEAQDLANNGKHKCLELQAQLLKLQSDLESLREQREISICSTREELDSAQDEILVLRHAMESAANEREREISTLQADLGGVRSELELWRSKASKYEEEISLLQEAFIQQQEEQKTANQLQAQCEVLQQKCVCLQQDCDGLREERGILLDRLKQLEAELSRSKEQSLVLSSSLQSLEKREEVLQDKLGSLENQHLQDASRLKNQLDQAQARTHSLQKECEDTQSQLQNLRQRYHRTEQEKVNIHQELQECRRNLEFMQENKKNSSGRSHWMPLVAVIVVATAVILYPHLSRSSST</sequence>
<evidence type="ECO:0000256" key="3">
    <source>
        <dbReference type="ARBA" id="ARBA00022475"/>
    </source>
</evidence>
<keyword evidence="24" id="KW-1185">Reference proteome</keyword>
<keyword evidence="5" id="KW-0597">Phosphoprotein</keyword>
<keyword evidence="3" id="KW-1003">Cell membrane</keyword>
<evidence type="ECO:0000259" key="22">
    <source>
        <dbReference type="PROSITE" id="PS50006"/>
    </source>
</evidence>
<comment type="subunit">
    <text evidence="17">Homodimer. Interacts with myosin. Interacts with SIKE1 and both associate with the STRIPAK core complex composed of PP2A catalytic and scaffolding subunits, the striatins (PP2A regulatory subunits), the striatin-associated proteins MOB4, STRIP1 and STRIP2, PDCD10 and members of the STE20 kinases, such as STK24 and STK26. Interacts (via FHA domain) with STK3 (when phosphorylated); the interaction associates STK3 with the STRIPAK complex.</text>
</comment>
<keyword evidence="10" id="KW-0496">Mitochondrion</keyword>
<evidence type="ECO:0000256" key="5">
    <source>
        <dbReference type="ARBA" id="ARBA00022553"/>
    </source>
</evidence>
<accession>A0A3P8WX55</accession>
<reference evidence="23" key="3">
    <citation type="submission" date="2025-09" db="UniProtKB">
        <authorList>
            <consortium name="Ensembl"/>
        </authorList>
    </citation>
    <scope>IDENTIFICATION</scope>
</reference>
<dbReference type="SUPFAM" id="SSF49879">
    <property type="entry name" value="SMAD/FHA domain"/>
    <property type="match status" value="1"/>
</dbReference>
<feature type="compositionally biased region" description="Acidic residues" evidence="20">
    <location>
        <begin position="483"/>
        <end position="493"/>
    </location>
</feature>
<feature type="domain" description="FHA" evidence="22">
    <location>
        <begin position="28"/>
        <end position="85"/>
    </location>
</feature>
<dbReference type="GO" id="GO:0072659">
    <property type="term" value="P:protein localization to plasma membrane"/>
    <property type="evidence" value="ECO:0007669"/>
    <property type="project" value="TreeGrafter"/>
</dbReference>
<feature type="compositionally biased region" description="Polar residues" evidence="20">
    <location>
        <begin position="391"/>
        <end position="408"/>
    </location>
</feature>
<evidence type="ECO:0000256" key="2">
    <source>
        <dbReference type="ARBA" id="ARBA00004389"/>
    </source>
</evidence>
<dbReference type="CDD" id="cd22679">
    <property type="entry name" value="FHA_SLMAP"/>
    <property type="match status" value="1"/>
</dbReference>
<evidence type="ECO:0000256" key="16">
    <source>
        <dbReference type="ARBA" id="ARBA00061687"/>
    </source>
</evidence>
<dbReference type="PANTHER" id="PTHR15715:SF22">
    <property type="entry name" value="SARCOLEMMAL MEMBRANE-ASSOCIATED PROTEIN"/>
    <property type="match status" value="1"/>
</dbReference>
<dbReference type="PROSITE" id="PS50006">
    <property type="entry name" value="FHA_DOMAIN"/>
    <property type="match status" value="1"/>
</dbReference>
<evidence type="ECO:0000256" key="15">
    <source>
        <dbReference type="ARBA" id="ARBA00060409"/>
    </source>
</evidence>
<reference evidence="23 24" key="1">
    <citation type="journal article" date="2014" name="Nat. Genet.">
        <title>Whole-genome sequence of a flatfish provides insights into ZW sex chromosome evolution and adaptation to a benthic lifestyle.</title>
        <authorList>
            <person name="Chen S."/>
            <person name="Zhang G."/>
            <person name="Shao C."/>
            <person name="Huang Q."/>
            <person name="Liu G."/>
            <person name="Zhang P."/>
            <person name="Song W."/>
            <person name="An N."/>
            <person name="Chalopin D."/>
            <person name="Volff J.N."/>
            <person name="Hong Y."/>
            <person name="Li Q."/>
            <person name="Sha Z."/>
            <person name="Zhou H."/>
            <person name="Xie M."/>
            <person name="Yu Q."/>
            <person name="Liu Y."/>
            <person name="Xiang H."/>
            <person name="Wang N."/>
            <person name="Wu K."/>
            <person name="Yang C."/>
            <person name="Zhou Q."/>
            <person name="Liao X."/>
            <person name="Yang L."/>
            <person name="Hu Q."/>
            <person name="Zhang J."/>
            <person name="Meng L."/>
            <person name="Jin L."/>
            <person name="Tian Y."/>
            <person name="Lian J."/>
            <person name="Yang J."/>
            <person name="Miao G."/>
            <person name="Liu S."/>
            <person name="Liang Z."/>
            <person name="Yan F."/>
            <person name="Li Y."/>
            <person name="Sun B."/>
            <person name="Zhang H."/>
            <person name="Zhang J."/>
            <person name="Zhu Y."/>
            <person name="Du M."/>
            <person name="Zhao Y."/>
            <person name="Schartl M."/>
            <person name="Tang Q."/>
            <person name="Wang J."/>
        </authorList>
    </citation>
    <scope>NUCLEOTIDE SEQUENCE</scope>
</reference>
<keyword evidence="4" id="KW-0963">Cytoplasm</keyword>
<evidence type="ECO:0000256" key="6">
    <source>
        <dbReference type="ARBA" id="ARBA00022692"/>
    </source>
</evidence>
<dbReference type="InterPro" id="IPR051176">
    <property type="entry name" value="Cent_Immune-Sig_Mod"/>
</dbReference>
<dbReference type="Pfam" id="PF00498">
    <property type="entry name" value="FHA"/>
    <property type="match status" value="1"/>
</dbReference>
<comment type="similarity">
    <text evidence="16">Belongs to the SLMAP family.</text>
</comment>
<dbReference type="GO" id="GO:0005813">
    <property type="term" value="C:centrosome"/>
    <property type="evidence" value="ECO:0007669"/>
    <property type="project" value="UniProtKB-SubCell"/>
</dbReference>
<dbReference type="Proteomes" id="UP000265120">
    <property type="component" value="Chromosome 11"/>
</dbReference>
<feature type="transmembrane region" description="Helical" evidence="21">
    <location>
        <begin position="798"/>
        <end position="817"/>
    </location>
</feature>
<evidence type="ECO:0000256" key="18">
    <source>
        <dbReference type="ARBA" id="ARBA00074026"/>
    </source>
</evidence>
<keyword evidence="8 21" id="KW-1133">Transmembrane helix</keyword>
<evidence type="ECO:0000256" key="17">
    <source>
        <dbReference type="ARBA" id="ARBA00066015"/>
    </source>
</evidence>
<dbReference type="GO" id="GO:0042383">
    <property type="term" value="C:sarcolemma"/>
    <property type="evidence" value="ECO:0007669"/>
    <property type="project" value="UniProtKB-SubCell"/>
</dbReference>
<dbReference type="InterPro" id="IPR008984">
    <property type="entry name" value="SMAD_FHA_dom_sf"/>
</dbReference>
<evidence type="ECO:0000256" key="11">
    <source>
        <dbReference type="ARBA" id="ARBA00023136"/>
    </source>
</evidence>
<feature type="coiled-coil region" evidence="19">
    <location>
        <begin position="543"/>
        <end position="795"/>
    </location>
</feature>
<name>A0A3P8WX55_CYNSE</name>
<evidence type="ECO:0000256" key="20">
    <source>
        <dbReference type="SAM" id="MobiDB-lite"/>
    </source>
</evidence>